<sequence length="318" mass="34084">MAGIPDPPGGPVPAEHPPADPVPANPVPAAPETAAPETAAPETATSEIAGRLGDRDVLRTLAAEPLVGLAAGRALLMQLAHPAVARGVAEHSDFAARPLARLFGTLDFLLITTFGTPEQVARISAKVRGIHTTVRGDGYSGNDPGLQLWVNATLIDSALHIHETLMRPGDPSLPGEYYRQARIVADVLGCPLESQPPDLAAFRAYMADTLAALEVTDTAREVAAAVLWPRRLRVLFPALAVFRLVTAALLPEDLREEFGLPWTPARRRAAGAILRTAAVTHRVTPGWLRRPPQPLLVRLATFRVDRTLSARRARRRAA</sequence>
<name>A0A4V6PEE3_9ACTN</name>
<feature type="compositionally biased region" description="Low complexity" evidence="1">
    <location>
        <begin position="30"/>
        <end position="44"/>
    </location>
</feature>
<dbReference type="InterPro" id="IPR018713">
    <property type="entry name" value="MPAB/Lcp_cat_dom"/>
</dbReference>
<dbReference type="OrthoDB" id="3422701at2"/>
<comment type="caution">
    <text evidence="3">The sequence shown here is derived from an EMBL/GenBank/DDBJ whole genome shotgun (WGS) entry which is preliminary data.</text>
</comment>
<evidence type="ECO:0000259" key="2">
    <source>
        <dbReference type="Pfam" id="PF09995"/>
    </source>
</evidence>
<dbReference type="RefSeq" id="WP_132203972.1">
    <property type="nucleotide sequence ID" value="NZ_SMKY01000313.1"/>
</dbReference>
<evidence type="ECO:0000313" key="4">
    <source>
        <dbReference type="Proteomes" id="UP000295578"/>
    </source>
</evidence>
<dbReference type="PANTHER" id="PTHR36151:SF3">
    <property type="entry name" value="ER-BOUND OXYGENASE MPAB_MPAB'_RUBBER OXYGENASE CATALYTIC DOMAIN-CONTAINING PROTEIN"/>
    <property type="match status" value="1"/>
</dbReference>
<gene>
    <name evidence="3" type="ORF">E1293_39350</name>
</gene>
<dbReference type="EMBL" id="SMKY01000313">
    <property type="protein sequence ID" value="TDD66307.1"/>
    <property type="molecule type" value="Genomic_DNA"/>
</dbReference>
<dbReference type="PANTHER" id="PTHR36151">
    <property type="entry name" value="BLR2777 PROTEIN"/>
    <property type="match status" value="1"/>
</dbReference>
<accession>A0A4V6PEE3</accession>
<proteinExistence type="predicted"/>
<feature type="compositionally biased region" description="Pro residues" evidence="1">
    <location>
        <begin position="1"/>
        <end position="29"/>
    </location>
</feature>
<evidence type="ECO:0000256" key="1">
    <source>
        <dbReference type="SAM" id="MobiDB-lite"/>
    </source>
</evidence>
<feature type="domain" description="ER-bound oxygenase mpaB/mpaB'/Rubber oxygenase catalytic" evidence="2">
    <location>
        <begin position="61"/>
        <end position="277"/>
    </location>
</feature>
<dbReference type="Proteomes" id="UP000295578">
    <property type="component" value="Unassembled WGS sequence"/>
</dbReference>
<dbReference type="Pfam" id="PF09995">
    <property type="entry name" value="MPAB_Lcp_cat"/>
    <property type="match status" value="1"/>
</dbReference>
<protein>
    <submittedName>
        <fullName evidence="3">DUF2236 domain-containing protein</fullName>
    </submittedName>
</protein>
<dbReference type="GO" id="GO:0016491">
    <property type="term" value="F:oxidoreductase activity"/>
    <property type="evidence" value="ECO:0007669"/>
    <property type="project" value="InterPro"/>
</dbReference>
<feature type="region of interest" description="Disordered" evidence="1">
    <location>
        <begin position="1"/>
        <end position="44"/>
    </location>
</feature>
<reference evidence="3 4" key="1">
    <citation type="submission" date="2019-03" db="EMBL/GenBank/DDBJ databases">
        <title>Draft genome sequences of novel Actinobacteria.</title>
        <authorList>
            <person name="Sahin N."/>
            <person name="Ay H."/>
            <person name="Saygin H."/>
        </authorList>
    </citation>
    <scope>NUCLEOTIDE SEQUENCE [LARGE SCALE GENOMIC DNA]</scope>
    <source>
        <strain evidence="3 4">DSM 45941</strain>
    </source>
</reference>
<organism evidence="3 4">
    <name type="scientific">Actinomadura darangshiensis</name>
    <dbReference type="NCBI Taxonomy" id="705336"/>
    <lineage>
        <taxon>Bacteria</taxon>
        <taxon>Bacillati</taxon>
        <taxon>Actinomycetota</taxon>
        <taxon>Actinomycetes</taxon>
        <taxon>Streptosporangiales</taxon>
        <taxon>Thermomonosporaceae</taxon>
        <taxon>Actinomadura</taxon>
    </lineage>
</organism>
<dbReference type="AlphaFoldDB" id="A0A4V6PEE3"/>
<keyword evidence="4" id="KW-1185">Reference proteome</keyword>
<evidence type="ECO:0000313" key="3">
    <source>
        <dbReference type="EMBL" id="TDD66307.1"/>
    </source>
</evidence>